<dbReference type="InterPro" id="IPR032675">
    <property type="entry name" value="LRR_dom_sf"/>
</dbReference>
<dbReference type="PANTHER" id="PTHR47186:SF3">
    <property type="entry name" value="OS09G0267800 PROTEIN"/>
    <property type="match status" value="1"/>
</dbReference>
<dbReference type="PANTHER" id="PTHR47186">
    <property type="entry name" value="LEUCINE-RICH REPEAT-CONTAINING PROTEIN 57"/>
    <property type="match status" value="1"/>
</dbReference>
<keyword evidence="4" id="KW-1185">Reference proteome</keyword>
<sequence length="139" mass="15568">MTNLRYIDLYCCKSITQLPSSITKLQNLHTLHLSLCKSLENFPVNLGKLTKLTTLKYFPVGVGGKGSPSCARLRELHGLNQLSGELRIEGLENVRDARDAEQANLKDKPYLTSLQFDYDDGDGDDDDDDENYSLASNDR</sequence>
<dbReference type="EMBL" id="DUZY01000006">
    <property type="protein sequence ID" value="DAD42367.1"/>
    <property type="molecule type" value="Genomic_DNA"/>
</dbReference>
<dbReference type="AlphaFoldDB" id="A0A822ZBT2"/>
<dbReference type="Proteomes" id="UP000607653">
    <property type="component" value="Unassembled WGS sequence"/>
</dbReference>
<evidence type="ECO:0000313" key="3">
    <source>
        <dbReference type="EMBL" id="DAD42367.1"/>
    </source>
</evidence>
<evidence type="ECO:0000259" key="2">
    <source>
        <dbReference type="Pfam" id="PF25019"/>
    </source>
</evidence>
<dbReference type="InterPro" id="IPR056789">
    <property type="entry name" value="LRR_R13L1-DRL21"/>
</dbReference>
<feature type="region of interest" description="Disordered" evidence="1">
    <location>
        <begin position="113"/>
        <end position="139"/>
    </location>
</feature>
<gene>
    <name evidence="3" type="ORF">HUJ06_000597</name>
</gene>
<organism evidence="3 4">
    <name type="scientific">Nelumbo nucifera</name>
    <name type="common">Sacred lotus</name>
    <dbReference type="NCBI Taxonomy" id="4432"/>
    <lineage>
        <taxon>Eukaryota</taxon>
        <taxon>Viridiplantae</taxon>
        <taxon>Streptophyta</taxon>
        <taxon>Embryophyta</taxon>
        <taxon>Tracheophyta</taxon>
        <taxon>Spermatophyta</taxon>
        <taxon>Magnoliopsida</taxon>
        <taxon>Proteales</taxon>
        <taxon>Nelumbonaceae</taxon>
        <taxon>Nelumbo</taxon>
    </lineage>
</organism>
<evidence type="ECO:0000313" key="4">
    <source>
        <dbReference type="Proteomes" id="UP000607653"/>
    </source>
</evidence>
<name>A0A822ZBT2_NELNU</name>
<feature type="domain" description="R13L1/DRL21-like LRR repeat region" evidence="2">
    <location>
        <begin position="73"/>
        <end position="130"/>
    </location>
</feature>
<dbReference type="SUPFAM" id="SSF52058">
    <property type="entry name" value="L domain-like"/>
    <property type="match status" value="1"/>
</dbReference>
<feature type="compositionally biased region" description="Acidic residues" evidence="1">
    <location>
        <begin position="117"/>
        <end position="131"/>
    </location>
</feature>
<comment type="caution">
    <text evidence="3">The sequence shown here is derived from an EMBL/GenBank/DDBJ whole genome shotgun (WGS) entry which is preliminary data.</text>
</comment>
<accession>A0A822ZBT2</accession>
<dbReference type="Gene3D" id="3.80.10.10">
    <property type="entry name" value="Ribonuclease Inhibitor"/>
    <property type="match status" value="1"/>
</dbReference>
<reference evidence="3 4" key="1">
    <citation type="journal article" date="2020" name="Mol. Biol. Evol.">
        <title>Distinct Expression and Methylation Patterns for Genes with Different Fates following a Single Whole-Genome Duplication in Flowering Plants.</title>
        <authorList>
            <person name="Shi T."/>
            <person name="Rahmani R.S."/>
            <person name="Gugger P.F."/>
            <person name="Wang M."/>
            <person name="Li H."/>
            <person name="Zhang Y."/>
            <person name="Li Z."/>
            <person name="Wang Q."/>
            <person name="Van de Peer Y."/>
            <person name="Marchal K."/>
            <person name="Chen J."/>
        </authorList>
    </citation>
    <scope>NUCLEOTIDE SEQUENCE [LARGE SCALE GENOMIC DNA]</scope>
    <source>
        <tissue evidence="3">Leaf</tissue>
    </source>
</reference>
<proteinExistence type="predicted"/>
<protein>
    <recommendedName>
        <fullName evidence="2">R13L1/DRL21-like LRR repeat region domain-containing protein</fullName>
    </recommendedName>
</protein>
<dbReference type="Pfam" id="PF25019">
    <property type="entry name" value="LRR_R13L1-DRL21"/>
    <property type="match status" value="1"/>
</dbReference>
<evidence type="ECO:0000256" key="1">
    <source>
        <dbReference type="SAM" id="MobiDB-lite"/>
    </source>
</evidence>